<feature type="transmembrane region" description="Helical" evidence="1">
    <location>
        <begin position="66"/>
        <end position="86"/>
    </location>
</feature>
<proteinExistence type="predicted"/>
<evidence type="ECO:0000313" key="4">
    <source>
        <dbReference type="Proteomes" id="UP001642409"/>
    </source>
</evidence>
<accession>A0AA86RTU4</accession>
<dbReference type="EMBL" id="CATOUU010001180">
    <property type="protein sequence ID" value="CAI9977809.1"/>
    <property type="molecule type" value="Genomic_DNA"/>
</dbReference>
<sequence length="119" mass="13561">MIILRLNAWKNATITYALQIKLFALSQVTQTAHIIKQSIKRMNIHITDESNVDINTENLCHESNPIYVLLVIFVIVFLLTSIIYPVNHCKKGDMNVPIHTSIQQPCIHVSAIAIVRQEE</sequence>
<protein>
    <submittedName>
        <fullName evidence="3">Hypothetical_protein</fullName>
    </submittedName>
</protein>
<evidence type="ECO:0000256" key="1">
    <source>
        <dbReference type="SAM" id="Phobius"/>
    </source>
</evidence>
<gene>
    <name evidence="3" type="ORF">HINF_LOCUS35099</name>
    <name evidence="2" type="ORF">HINF_LOCUS65454</name>
</gene>
<keyword evidence="1" id="KW-1133">Transmembrane helix</keyword>
<dbReference type="EMBL" id="CAXDID020000126">
    <property type="protein sequence ID" value="CAL6033710.1"/>
    <property type="molecule type" value="Genomic_DNA"/>
</dbReference>
<evidence type="ECO:0000313" key="3">
    <source>
        <dbReference type="EMBL" id="CAL6033710.1"/>
    </source>
</evidence>
<reference evidence="2" key="1">
    <citation type="submission" date="2023-06" db="EMBL/GenBank/DDBJ databases">
        <authorList>
            <person name="Kurt Z."/>
        </authorList>
    </citation>
    <scope>NUCLEOTIDE SEQUENCE</scope>
</reference>
<dbReference type="Proteomes" id="UP001642409">
    <property type="component" value="Unassembled WGS sequence"/>
</dbReference>
<dbReference type="AlphaFoldDB" id="A0AA86RTU4"/>
<keyword evidence="1" id="KW-0812">Transmembrane</keyword>
<organism evidence="2">
    <name type="scientific">Hexamita inflata</name>
    <dbReference type="NCBI Taxonomy" id="28002"/>
    <lineage>
        <taxon>Eukaryota</taxon>
        <taxon>Metamonada</taxon>
        <taxon>Diplomonadida</taxon>
        <taxon>Hexamitidae</taxon>
        <taxon>Hexamitinae</taxon>
        <taxon>Hexamita</taxon>
    </lineage>
</organism>
<keyword evidence="4" id="KW-1185">Reference proteome</keyword>
<name>A0AA86RTU4_9EUKA</name>
<comment type="caution">
    <text evidence="2">The sequence shown here is derived from an EMBL/GenBank/DDBJ whole genome shotgun (WGS) entry which is preliminary data.</text>
</comment>
<evidence type="ECO:0000313" key="2">
    <source>
        <dbReference type="EMBL" id="CAI9977809.1"/>
    </source>
</evidence>
<keyword evidence="1" id="KW-0472">Membrane</keyword>
<reference evidence="3 4" key="2">
    <citation type="submission" date="2024-07" db="EMBL/GenBank/DDBJ databases">
        <authorList>
            <person name="Akdeniz Z."/>
        </authorList>
    </citation>
    <scope>NUCLEOTIDE SEQUENCE [LARGE SCALE GENOMIC DNA]</scope>
</reference>